<evidence type="ECO:0000313" key="2">
    <source>
        <dbReference type="Proteomes" id="UP000250006"/>
    </source>
</evidence>
<dbReference type="EMBL" id="UAPQ01000008">
    <property type="protein sequence ID" value="SPT53774.1"/>
    <property type="molecule type" value="Genomic_DNA"/>
</dbReference>
<proteinExistence type="predicted"/>
<gene>
    <name evidence="1" type="ORF">NCTC11535_01457</name>
</gene>
<evidence type="ECO:0000313" key="1">
    <source>
        <dbReference type="EMBL" id="SPT53774.1"/>
    </source>
</evidence>
<accession>A0ABY1VNT4</accession>
<sequence>MAATLESLDARLRDLEGLLRKAVVAEPVRALSVSRVVELTGIPRHHVNRALATGELPSIPAGDDPANSRLRVVRPADLDQWLMWRESRV</sequence>
<dbReference type="Proteomes" id="UP000250006">
    <property type="component" value="Unassembled WGS sequence"/>
</dbReference>
<name>A0ABY1VNT4_9ACTO</name>
<dbReference type="RefSeq" id="WP_111836717.1">
    <property type="nucleotide sequence ID" value="NZ_UAPQ01000008.1"/>
</dbReference>
<protein>
    <recommendedName>
        <fullName evidence="3">Helix-turn-helix domain</fullName>
    </recommendedName>
</protein>
<comment type="caution">
    <text evidence="1">The sequence shown here is derived from an EMBL/GenBank/DDBJ whole genome shotgun (WGS) entry which is preliminary data.</text>
</comment>
<keyword evidence="2" id="KW-1185">Reference proteome</keyword>
<evidence type="ECO:0008006" key="3">
    <source>
        <dbReference type="Google" id="ProtNLM"/>
    </source>
</evidence>
<reference evidence="1 2" key="1">
    <citation type="submission" date="2018-06" db="EMBL/GenBank/DDBJ databases">
        <authorList>
            <consortium name="Pathogen Informatics"/>
            <person name="Doyle S."/>
        </authorList>
    </citation>
    <scope>NUCLEOTIDE SEQUENCE [LARGE SCALE GENOMIC DNA]</scope>
    <source>
        <strain evidence="1 2">NCTC11535</strain>
    </source>
</reference>
<organism evidence="1 2">
    <name type="scientific">Actinomyces bovis</name>
    <dbReference type="NCBI Taxonomy" id="1658"/>
    <lineage>
        <taxon>Bacteria</taxon>
        <taxon>Bacillati</taxon>
        <taxon>Actinomycetota</taxon>
        <taxon>Actinomycetes</taxon>
        <taxon>Actinomycetales</taxon>
        <taxon>Actinomycetaceae</taxon>
        <taxon>Actinomyces</taxon>
    </lineage>
</organism>